<dbReference type="AlphaFoldDB" id="A0AAP0N657"/>
<feature type="compositionally biased region" description="Basic and acidic residues" evidence="1">
    <location>
        <begin position="45"/>
        <end position="57"/>
    </location>
</feature>
<gene>
    <name evidence="2" type="ORF">L1049_009665</name>
</gene>
<comment type="caution">
    <text evidence="2">The sequence shown here is derived from an EMBL/GenBank/DDBJ whole genome shotgun (WGS) entry which is preliminary data.</text>
</comment>
<evidence type="ECO:0000313" key="2">
    <source>
        <dbReference type="EMBL" id="KAK9267243.1"/>
    </source>
</evidence>
<dbReference type="Proteomes" id="UP001415857">
    <property type="component" value="Unassembled WGS sequence"/>
</dbReference>
<proteinExistence type="predicted"/>
<evidence type="ECO:0000313" key="3">
    <source>
        <dbReference type="Proteomes" id="UP001415857"/>
    </source>
</evidence>
<name>A0AAP0N657_LIQFO</name>
<accession>A0AAP0N657</accession>
<dbReference type="EMBL" id="JBBPBK010000016">
    <property type="protein sequence ID" value="KAK9267243.1"/>
    <property type="molecule type" value="Genomic_DNA"/>
</dbReference>
<organism evidence="2 3">
    <name type="scientific">Liquidambar formosana</name>
    <name type="common">Formosan gum</name>
    <dbReference type="NCBI Taxonomy" id="63359"/>
    <lineage>
        <taxon>Eukaryota</taxon>
        <taxon>Viridiplantae</taxon>
        <taxon>Streptophyta</taxon>
        <taxon>Embryophyta</taxon>
        <taxon>Tracheophyta</taxon>
        <taxon>Spermatophyta</taxon>
        <taxon>Magnoliopsida</taxon>
        <taxon>eudicotyledons</taxon>
        <taxon>Gunneridae</taxon>
        <taxon>Pentapetalae</taxon>
        <taxon>Saxifragales</taxon>
        <taxon>Altingiaceae</taxon>
        <taxon>Liquidambar</taxon>
    </lineage>
</organism>
<sequence length="73" mass="8049">MYEHLIGEQDMDGMTGLQLLSCNNTAFNIGSGHGFLKRLNYSTRPKPESRPEPEGHHNIGLRAGLSKSELQPA</sequence>
<evidence type="ECO:0000256" key="1">
    <source>
        <dbReference type="SAM" id="MobiDB-lite"/>
    </source>
</evidence>
<reference evidence="2 3" key="1">
    <citation type="journal article" date="2024" name="Plant J.">
        <title>Genome sequences and population genomics reveal climatic adaptation and genomic divergence between two closely related sweetgum species.</title>
        <authorList>
            <person name="Xu W.Q."/>
            <person name="Ren C.Q."/>
            <person name="Zhang X.Y."/>
            <person name="Comes H.P."/>
            <person name="Liu X.H."/>
            <person name="Li Y.G."/>
            <person name="Kettle C.J."/>
            <person name="Jalonen R."/>
            <person name="Gaisberger H."/>
            <person name="Ma Y.Z."/>
            <person name="Qiu Y.X."/>
        </authorList>
    </citation>
    <scope>NUCLEOTIDE SEQUENCE [LARGE SCALE GENOMIC DNA]</scope>
    <source>
        <strain evidence="2">Hangzhou</strain>
    </source>
</reference>
<keyword evidence="3" id="KW-1185">Reference proteome</keyword>
<feature type="region of interest" description="Disordered" evidence="1">
    <location>
        <begin position="41"/>
        <end position="73"/>
    </location>
</feature>
<protein>
    <submittedName>
        <fullName evidence="2">Uncharacterized protein</fullName>
    </submittedName>
</protein>